<protein>
    <submittedName>
        <fullName evidence="2">Glycosyl transferase group 1</fullName>
    </submittedName>
</protein>
<dbReference type="GO" id="GO:0016757">
    <property type="term" value="F:glycosyltransferase activity"/>
    <property type="evidence" value="ECO:0007669"/>
    <property type="project" value="UniProtKB-ARBA"/>
</dbReference>
<dbReference type="eggNOG" id="COG0438">
    <property type="taxonomic scope" value="Bacteria"/>
</dbReference>
<dbReference type="AlphaFoldDB" id="D7A832"/>
<gene>
    <name evidence="2" type="ordered locus">Snov_3215</name>
</gene>
<name>D7A832_ANCN5</name>
<sequence length="379" mass="41567">MIALSAMDFRAPGATQARQANFLRALASQGAEVALINPARRPPPDLGFPVVGLPAFARRLPWRLALAICVMPLLISQLRRARQDLLVFSTDPQLLLQCLVVARLFRVRILHEITEYPSEVLPCSLYGRFSLWFWEKVFVRAVDRQVVISRALRAYVEALNPHAAILTIPATTVFGAREEWEPRGGPFTFVYTGSLNERKDGVLSLVAAFRRLFEIYPDSQLDMYGHGYPHEAEAVREMIDGQGLAGIVRLHAAIPSSEVPAVLHGASALVLCRPSSKQATGGFPTKLAEYLAAGRPVVVTQTGDIGLYLEDGVSAYLVPPDSVEAFAEGMRRVVDDPAQAERIGRVGWEVGRRHMDVEAAARRFLAWIGAPDAAGPVGR</sequence>
<keyword evidence="2" id="KW-0808">Transferase</keyword>
<dbReference type="HOGENOM" id="CLU_729386_0_0_5"/>
<dbReference type="PANTHER" id="PTHR12526">
    <property type="entry name" value="GLYCOSYLTRANSFERASE"/>
    <property type="match status" value="1"/>
</dbReference>
<dbReference type="CDD" id="cd03801">
    <property type="entry name" value="GT4_PimA-like"/>
    <property type="match status" value="1"/>
</dbReference>
<dbReference type="InterPro" id="IPR028098">
    <property type="entry name" value="Glyco_trans_4-like_N"/>
</dbReference>
<dbReference type="KEGG" id="sno:Snov_3215"/>
<dbReference type="SUPFAM" id="SSF53756">
    <property type="entry name" value="UDP-Glycosyltransferase/glycogen phosphorylase"/>
    <property type="match status" value="1"/>
</dbReference>
<dbReference type="STRING" id="639283.Snov_3215"/>
<accession>D7A832</accession>
<organism evidence="2 3">
    <name type="scientific">Ancylobacter novellus (strain ATCC 8093 / DSM 506 / JCM 20403 / CCM 1077 / IAM 12100 / NBRC 12443 / NCIMB 10456)</name>
    <name type="common">Starkeya novella</name>
    <dbReference type="NCBI Taxonomy" id="639283"/>
    <lineage>
        <taxon>Bacteria</taxon>
        <taxon>Pseudomonadati</taxon>
        <taxon>Pseudomonadota</taxon>
        <taxon>Alphaproteobacteria</taxon>
        <taxon>Hyphomicrobiales</taxon>
        <taxon>Xanthobacteraceae</taxon>
        <taxon>Ancylobacter</taxon>
    </lineage>
</organism>
<dbReference type="OrthoDB" id="529131at2"/>
<dbReference type="RefSeq" id="WP_013167991.1">
    <property type="nucleotide sequence ID" value="NC_014217.1"/>
</dbReference>
<evidence type="ECO:0000259" key="1">
    <source>
        <dbReference type="Pfam" id="PF13579"/>
    </source>
</evidence>
<proteinExistence type="predicted"/>
<feature type="domain" description="Glycosyltransferase subfamily 4-like N-terminal" evidence="1">
    <location>
        <begin position="16"/>
        <end position="169"/>
    </location>
</feature>
<dbReference type="Proteomes" id="UP000006633">
    <property type="component" value="Chromosome"/>
</dbReference>
<keyword evidence="3" id="KW-1185">Reference proteome</keyword>
<dbReference type="Pfam" id="PF13692">
    <property type="entry name" value="Glyco_trans_1_4"/>
    <property type="match status" value="1"/>
</dbReference>
<dbReference type="Pfam" id="PF13579">
    <property type="entry name" value="Glyco_trans_4_4"/>
    <property type="match status" value="1"/>
</dbReference>
<dbReference type="Gene3D" id="3.40.50.2000">
    <property type="entry name" value="Glycogen Phosphorylase B"/>
    <property type="match status" value="2"/>
</dbReference>
<dbReference type="EMBL" id="CP002026">
    <property type="protein sequence ID" value="ADH90490.1"/>
    <property type="molecule type" value="Genomic_DNA"/>
</dbReference>
<dbReference type="CAZy" id="GT4">
    <property type="family name" value="Glycosyltransferase Family 4"/>
</dbReference>
<reference evidence="2 3" key="1">
    <citation type="journal article" date="2012" name="Stand. Genomic Sci.">
        <title>Complete genome sequence of the facultatively chemolithoautotrophic and methylotrophic alpha Proteobacterium Starkeya novella type strain (ATCC 8093(T)).</title>
        <authorList>
            <person name="Kappler U."/>
            <person name="Davenport K."/>
            <person name="Beatson S."/>
            <person name="Lucas S."/>
            <person name="Lapidus A."/>
            <person name="Copeland A."/>
            <person name="Berry K.W."/>
            <person name="Glavina Del Rio T."/>
            <person name="Hammon N."/>
            <person name="Dalin E."/>
            <person name="Tice H."/>
            <person name="Pitluck S."/>
            <person name="Richardson P."/>
            <person name="Bruce D."/>
            <person name="Goodwin L.A."/>
            <person name="Han C."/>
            <person name="Tapia R."/>
            <person name="Detter J.C."/>
            <person name="Chang Y.J."/>
            <person name="Jeffries C.D."/>
            <person name="Land M."/>
            <person name="Hauser L."/>
            <person name="Kyrpides N.C."/>
            <person name="Goker M."/>
            <person name="Ivanova N."/>
            <person name="Klenk H.P."/>
            <person name="Woyke T."/>
        </authorList>
    </citation>
    <scope>NUCLEOTIDE SEQUENCE [LARGE SCALE GENOMIC DNA]</scope>
    <source>
        <strain evidence="3">ATCC 8093 / DSM 506 / JCM 20403 / CCM 1077 / IAM 12100 / NBRC 12443 / NCIMB 10456</strain>
    </source>
</reference>
<evidence type="ECO:0000313" key="3">
    <source>
        <dbReference type="Proteomes" id="UP000006633"/>
    </source>
</evidence>
<evidence type="ECO:0000313" key="2">
    <source>
        <dbReference type="EMBL" id="ADH90490.1"/>
    </source>
</evidence>